<organism evidence="6">
    <name type="scientific">Caldilineaceae bacterium SB0662_bin_9</name>
    <dbReference type="NCBI Taxonomy" id="2605258"/>
    <lineage>
        <taxon>Bacteria</taxon>
        <taxon>Bacillati</taxon>
        <taxon>Chloroflexota</taxon>
        <taxon>Caldilineae</taxon>
        <taxon>Caldilineales</taxon>
        <taxon>Caldilineaceae</taxon>
    </lineage>
</organism>
<dbReference type="Pfam" id="PF08534">
    <property type="entry name" value="Redoxin"/>
    <property type="match status" value="1"/>
</dbReference>
<reference evidence="6" key="1">
    <citation type="submission" date="2019-09" db="EMBL/GenBank/DDBJ databases">
        <title>Characterisation of the sponge microbiome using genome-centric metagenomics.</title>
        <authorList>
            <person name="Engelberts J.P."/>
            <person name="Robbins S.J."/>
            <person name="De Goeij J.M."/>
            <person name="Aranda M."/>
            <person name="Bell S.C."/>
            <person name="Webster N.S."/>
        </authorList>
    </citation>
    <scope>NUCLEOTIDE SEQUENCE</scope>
    <source>
        <strain evidence="6">SB0662_bin_9</strain>
    </source>
</reference>
<dbReference type="EC" id="1.11.1.-" evidence="6"/>
<dbReference type="InterPro" id="IPR013766">
    <property type="entry name" value="Thioredoxin_domain"/>
</dbReference>
<dbReference type="InterPro" id="IPR013740">
    <property type="entry name" value="Redoxin"/>
</dbReference>
<dbReference type="SUPFAM" id="SSF52833">
    <property type="entry name" value="Thioredoxin-like"/>
    <property type="match status" value="1"/>
</dbReference>
<dbReference type="InterPro" id="IPR050455">
    <property type="entry name" value="Tpx_Peroxidase_subfamily"/>
</dbReference>
<accession>A0A6B1DQD6</accession>
<dbReference type="CDD" id="cd03014">
    <property type="entry name" value="PRX_Atyp2cys"/>
    <property type="match status" value="1"/>
</dbReference>
<evidence type="ECO:0000256" key="3">
    <source>
        <dbReference type="ARBA" id="ARBA00023157"/>
    </source>
</evidence>
<keyword evidence="3" id="KW-1015">Disulfide bond</keyword>
<evidence type="ECO:0000256" key="2">
    <source>
        <dbReference type="ARBA" id="ARBA00022862"/>
    </source>
</evidence>
<keyword evidence="1 6" id="KW-0575">Peroxidase</keyword>
<dbReference type="PANTHER" id="PTHR43110">
    <property type="entry name" value="THIOL PEROXIDASE"/>
    <property type="match status" value="1"/>
</dbReference>
<proteinExistence type="predicted"/>
<evidence type="ECO:0000256" key="4">
    <source>
        <dbReference type="ARBA" id="ARBA00023284"/>
    </source>
</evidence>
<evidence type="ECO:0000313" key="6">
    <source>
        <dbReference type="EMBL" id="MYD89820.1"/>
    </source>
</evidence>
<dbReference type="AlphaFoldDB" id="A0A6B1DQD6"/>
<keyword evidence="6" id="KW-0560">Oxidoreductase</keyword>
<evidence type="ECO:0000256" key="1">
    <source>
        <dbReference type="ARBA" id="ARBA00022559"/>
    </source>
</evidence>
<gene>
    <name evidence="6" type="ORF">F4Y08_05695</name>
</gene>
<dbReference type="Gene3D" id="3.40.30.10">
    <property type="entry name" value="Glutaredoxin"/>
    <property type="match status" value="1"/>
</dbReference>
<dbReference type="NCBIfam" id="NF001808">
    <property type="entry name" value="PRK00522.1"/>
    <property type="match status" value="1"/>
</dbReference>
<protein>
    <submittedName>
        <fullName evidence="6">Thiol peroxidase</fullName>
        <ecNumber evidence="6">1.11.1.-</ecNumber>
    </submittedName>
</protein>
<dbReference type="InterPro" id="IPR036249">
    <property type="entry name" value="Thioredoxin-like_sf"/>
</dbReference>
<feature type="domain" description="Thioredoxin" evidence="5">
    <location>
        <begin position="21"/>
        <end position="172"/>
    </location>
</feature>
<dbReference type="PROSITE" id="PS51352">
    <property type="entry name" value="THIOREDOXIN_2"/>
    <property type="match status" value="1"/>
</dbReference>
<dbReference type="GO" id="GO:0008379">
    <property type="term" value="F:thioredoxin peroxidase activity"/>
    <property type="evidence" value="ECO:0007669"/>
    <property type="project" value="InterPro"/>
</dbReference>
<evidence type="ECO:0000259" key="5">
    <source>
        <dbReference type="PROSITE" id="PS51352"/>
    </source>
</evidence>
<keyword evidence="4" id="KW-0676">Redox-active center</keyword>
<name>A0A6B1DQD6_9CHLR</name>
<sequence length="172" mass="18959">MSWRTVTFLRDTELHLEGRQVSVGDEAPDVELAASLADTYSLLGDSVGKIRLVSVVPSIDTPVCQTQTRNFNEEAAALDDAQVVVLTVSADLPVAQERWCAADGIENLKMLSDHKSMAFGQAYGTEVKELRLNHRSVFVIDKKDKVTYVEYLDELTDEPDYAAALEAVKALL</sequence>
<keyword evidence="2" id="KW-0049">Antioxidant</keyword>
<dbReference type="InterPro" id="IPR002065">
    <property type="entry name" value="TPX"/>
</dbReference>
<dbReference type="PANTHER" id="PTHR43110:SF1">
    <property type="entry name" value="THIOL PEROXIDASE"/>
    <property type="match status" value="1"/>
</dbReference>
<comment type="caution">
    <text evidence="6">The sequence shown here is derived from an EMBL/GenBank/DDBJ whole genome shotgun (WGS) entry which is preliminary data.</text>
</comment>
<dbReference type="EMBL" id="VXPY01000036">
    <property type="protein sequence ID" value="MYD89820.1"/>
    <property type="molecule type" value="Genomic_DNA"/>
</dbReference>